<comment type="caution">
    <text evidence="1">The sequence shown here is derived from an EMBL/GenBank/DDBJ whole genome shotgun (WGS) entry which is preliminary data.</text>
</comment>
<dbReference type="Proteomes" id="UP000189229">
    <property type="component" value="Unassembled WGS sequence"/>
</dbReference>
<dbReference type="AlphaFoldDB" id="A0A1V3WBB4"/>
<organism evidence="1 2">
    <name type="scientific">Mycobacterium kansasii</name>
    <dbReference type="NCBI Taxonomy" id="1768"/>
    <lineage>
        <taxon>Bacteria</taxon>
        <taxon>Bacillati</taxon>
        <taxon>Actinomycetota</taxon>
        <taxon>Actinomycetes</taxon>
        <taxon>Mycobacteriales</taxon>
        <taxon>Mycobacteriaceae</taxon>
        <taxon>Mycobacterium</taxon>
    </lineage>
</organism>
<evidence type="ECO:0000313" key="1">
    <source>
        <dbReference type="EMBL" id="OOK64162.1"/>
    </source>
</evidence>
<reference evidence="1 2" key="1">
    <citation type="submission" date="2017-02" db="EMBL/GenBank/DDBJ databases">
        <title>Complete genome sequences of Mycobacterium kansasii strains isolated from rhesus macaques.</title>
        <authorList>
            <person name="Panda A."/>
            <person name="Nagaraj S."/>
            <person name="Zhao X."/>
            <person name="Tettelin H."/>
            <person name="Detolla L.J."/>
        </authorList>
    </citation>
    <scope>NUCLEOTIDE SEQUENCE [LARGE SCALE GENOMIC DNA]</scope>
    <source>
        <strain evidence="1 2">11-3813</strain>
    </source>
</reference>
<accession>A0A1V3WBB4</accession>
<proteinExistence type="predicted"/>
<sequence>MTRPSTAQDISQMRVVWDRLASSGGVWVRVGVACNTRRPHIGR</sequence>
<protein>
    <submittedName>
        <fullName evidence="1">Uncharacterized protein</fullName>
    </submittedName>
</protein>
<name>A0A1V3WBB4_MYCKA</name>
<evidence type="ECO:0000313" key="2">
    <source>
        <dbReference type="Proteomes" id="UP000189229"/>
    </source>
</evidence>
<gene>
    <name evidence="1" type="ORF">BZL30_9232</name>
</gene>
<dbReference type="EMBL" id="MVBM01000013">
    <property type="protein sequence ID" value="OOK64162.1"/>
    <property type="molecule type" value="Genomic_DNA"/>
</dbReference>